<dbReference type="InterPro" id="IPR016163">
    <property type="entry name" value="Ald_DH_C"/>
</dbReference>
<dbReference type="Pfam" id="PF00171">
    <property type="entry name" value="Aldedh"/>
    <property type="match status" value="1"/>
</dbReference>
<dbReference type="GO" id="GO:0004491">
    <property type="term" value="F:methylmalonate-semialdehyde dehydrogenase (acylating, NAD) activity"/>
    <property type="evidence" value="ECO:0007669"/>
    <property type="project" value="UniProtKB-EC"/>
</dbReference>
<dbReference type="EC" id="1.2.1.27" evidence="2"/>
<dbReference type="Gene3D" id="3.40.30.10">
    <property type="entry name" value="Glutaredoxin"/>
    <property type="match status" value="1"/>
</dbReference>
<dbReference type="SUPFAM" id="SSF53720">
    <property type="entry name" value="ALDH-like"/>
    <property type="match status" value="1"/>
</dbReference>
<evidence type="ECO:0000256" key="5">
    <source>
        <dbReference type="SAM" id="MobiDB-lite"/>
    </source>
</evidence>
<accession>A0AAD2JVZ5</accession>
<dbReference type="InterPro" id="IPR016162">
    <property type="entry name" value="Ald_DH_N"/>
</dbReference>
<dbReference type="SUPFAM" id="SSF52833">
    <property type="entry name" value="Thioredoxin-like"/>
    <property type="match status" value="1"/>
</dbReference>
<evidence type="ECO:0000313" key="8">
    <source>
        <dbReference type="Proteomes" id="UP001295794"/>
    </source>
</evidence>
<keyword evidence="4" id="KW-0520">NAD</keyword>
<dbReference type="InterPro" id="IPR016160">
    <property type="entry name" value="Ald_DH_CS_CYS"/>
</dbReference>
<name>A0AAD2JVZ5_9AGAR</name>
<feature type="compositionally biased region" description="Basic and acidic residues" evidence="5">
    <location>
        <begin position="983"/>
        <end position="1009"/>
    </location>
</feature>
<dbReference type="Pfam" id="PF04908">
    <property type="entry name" value="SH3BGR"/>
    <property type="match status" value="1"/>
</dbReference>
<evidence type="ECO:0000259" key="6">
    <source>
        <dbReference type="Pfam" id="PF00171"/>
    </source>
</evidence>
<sequence length="1051" mass="114116">MPSIRRFTTCVPRRALGDLAKSAVTQLSEWQGTSVEGGTTKNFIGGQFVESNTNEWIDVLDPSTQTLLSRVPQTTSGEFQQAVDAASDAFKSWSRTSVLRRQRFALELQHLLRQNADAIANSIVLEQGKTFADAHGDLLRGLQVVETATAITTTLLGEKMEVSKDMDTEVRKLPLGVCASIAPFNFPAMIPLWSIPMAVVTGNTLILKPSERDPGAAMIIAELCQRAGLPEGVLNIVHGGVPTVNALCDDPAIKAISFVGGDRAGRHIYDRQSDTEWQARSGTKANLGAKNHAILMPDANRNQALNSIIGAAFGAAGQRCMAISVVLLVGEAQSWLPELIERSSKLKVNGGFEAGADLGPLISPASKARVTGLIASADEEGGKILLDGRNVQVPGYPEGNFVGPTIIKGDVTMKCYQQEIFGPVLTVIAVDTLDEGIEIINKNRYGNGAAIFTQSAQTEVNVGQVGINVPIPVPLPMFSWSGNKGSFLFVSLDIGRRSPDLTLVQRRYSLLREEWHQFLHPEQGSSVLMLDKEAHSMYCRPQLHSGTRRMRWELGLLSTCPPIISLSRKTRCRISTVPFTTANHALSSTNSSRKAFDNAIGTPKSDISRRVGRLDAVYVAQVVVVRRKDVGEPGKVFSVIAYEPSSKREIGTVLVELSSMMIDRYPILYMLQTYGYRIHDSQLKSTHVIWVLARVISGRPAAVDLDVKPALLRGGSQDGFAHGRAADIAQTHDEHFRDGFFAADRLSTRQLSVSKLVPDSSTLPSCRLRTAMPSPPIELFLTTIASQPVLRQRQDYILRTLQVKKIPYTSYDLASDENAKRRWRRKAPADKQQLPGMLVGGKFPGPFSEFEEAVEYDELDIFLRLKESWDPDLDGDGPALAAGPVGVPGAYTPLEMTPEPQRSKIIAAQHPPSPLKGKKPIPINKRDDLFDVSTELDGFGLQGVHVSEKELADLVAELGLDGDEAGDLVKGLSGAPASNSSTDKLKPKESAPVELAKPDTKPAEAKETISEEQAEDKATIPAVQATDSNTASVGESKPSQSVTEEKAEPKE</sequence>
<dbReference type="FunFam" id="3.40.605.10:FF:000003">
    <property type="entry name" value="Methylmalonate-semialdehyde dehydrogenase [acylating]"/>
    <property type="match status" value="1"/>
</dbReference>
<dbReference type="GO" id="GO:0006210">
    <property type="term" value="P:thymine catabolic process"/>
    <property type="evidence" value="ECO:0007669"/>
    <property type="project" value="TreeGrafter"/>
</dbReference>
<dbReference type="GO" id="GO:0005739">
    <property type="term" value="C:mitochondrion"/>
    <property type="evidence" value="ECO:0007669"/>
    <property type="project" value="TreeGrafter"/>
</dbReference>
<dbReference type="Gene3D" id="3.40.605.10">
    <property type="entry name" value="Aldehyde Dehydrogenase, Chain A, domain 1"/>
    <property type="match status" value="1"/>
</dbReference>
<dbReference type="Gene3D" id="3.40.309.10">
    <property type="entry name" value="Aldehyde Dehydrogenase, Chain A, domain 2"/>
    <property type="match status" value="1"/>
</dbReference>
<dbReference type="NCBIfam" id="TIGR01722">
    <property type="entry name" value="MMSDH"/>
    <property type="match status" value="1"/>
</dbReference>
<evidence type="ECO:0000256" key="3">
    <source>
        <dbReference type="ARBA" id="ARBA00023002"/>
    </source>
</evidence>
<evidence type="ECO:0000256" key="2">
    <source>
        <dbReference type="ARBA" id="ARBA00013048"/>
    </source>
</evidence>
<evidence type="ECO:0000256" key="4">
    <source>
        <dbReference type="ARBA" id="ARBA00023027"/>
    </source>
</evidence>
<dbReference type="Proteomes" id="UP001295794">
    <property type="component" value="Unassembled WGS sequence"/>
</dbReference>
<feature type="compositionally biased region" description="Polar residues" evidence="5">
    <location>
        <begin position="1025"/>
        <end position="1042"/>
    </location>
</feature>
<keyword evidence="8" id="KW-1185">Reference proteome</keyword>
<feature type="domain" description="Aldehyde dehydrogenase" evidence="6">
    <location>
        <begin position="48"/>
        <end position="487"/>
    </location>
</feature>
<proteinExistence type="inferred from homology"/>
<comment type="similarity">
    <text evidence="1">Belongs to the aldehyde dehydrogenase family.</text>
</comment>
<dbReference type="PANTHER" id="PTHR43866">
    <property type="entry name" value="MALONATE-SEMIALDEHYDE DEHYDROGENASE"/>
    <property type="match status" value="1"/>
</dbReference>
<comment type="caution">
    <text evidence="7">The sequence shown here is derived from an EMBL/GenBank/DDBJ whole genome shotgun (WGS) entry which is preliminary data.</text>
</comment>
<protein>
    <recommendedName>
        <fullName evidence="2">methylmalonate-semialdehyde dehydrogenase (CoA acylating)</fullName>
        <ecNumber evidence="2">1.2.1.27</ecNumber>
    </recommendedName>
</protein>
<keyword evidence="3" id="KW-0560">Oxidoreductase</keyword>
<evidence type="ECO:0000256" key="1">
    <source>
        <dbReference type="ARBA" id="ARBA00009986"/>
    </source>
</evidence>
<dbReference type="PROSITE" id="PS00070">
    <property type="entry name" value="ALDEHYDE_DEHYDR_CYS"/>
    <property type="match status" value="1"/>
</dbReference>
<dbReference type="AlphaFoldDB" id="A0AAD2JVZ5"/>
<dbReference type="InterPro" id="IPR036249">
    <property type="entry name" value="Thioredoxin-like_sf"/>
</dbReference>
<feature type="region of interest" description="Disordered" evidence="5">
    <location>
        <begin position="964"/>
        <end position="1051"/>
    </location>
</feature>
<dbReference type="FunFam" id="3.40.309.10:FF:000002">
    <property type="entry name" value="Methylmalonate-semialdehyde dehydrogenase (Acylating)"/>
    <property type="match status" value="1"/>
</dbReference>
<gene>
    <name evidence="7" type="ORF">MYCIT1_LOCUS5480</name>
</gene>
<dbReference type="GO" id="GO:0006574">
    <property type="term" value="P:L-valine catabolic process"/>
    <property type="evidence" value="ECO:0007669"/>
    <property type="project" value="TreeGrafter"/>
</dbReference>
<evidence type="ECO:0000313" key="7">
    <source>
        <dbReference type="EMBL" id="CAK5264912.1"/>
    </source>
</evidence>
<organism evidence="7 8">
    <name type="scientific">Mycena citricolor</name>
    <dbReference type="NCBI Taxonomy" id="2018698"/>
    <lineage>
        <taxon>Eukaryota</taxon>
        <taxon>Fungi</taxon>
        <taxon>Dikarya</taxon>
        <taxon>Basidiomycota</taxon>
        <taxon>Agaricomycotina</taxon>
        <taxon>Agaricomycetes</taxon>
        <taxon>Agaricomycetidae</taxon>
        <taxon>Agaricales</taxon>
        <taxon>Marasmiineae</taxon>
        <taxon>Mycenaceae</taxon>
        <taxon>Mycena</taxon>
    </lineage>
</organism>
<dbReference type="InterPro" id="IPR006993">
    <property type="entry name" value="Glut_rich_SH3-bd"/>
</dbReference>
<reference evidence="7" key="1">
    <citation type="submission" date="2023-11" db="EMBL/GenBank/DDBJ databases">
        <authorList>
            <person name="De Vega J J."/>
            <person name="De Vega J J."/>
        </authorList>
    </citation>
    <scope>NUCLEOTIDE SEQUENCE</scope>
</reference>
<dbReference type="InterPro" id="IPR010061">
    <property type="entry name" value="MeMal-semiAld_DH"/>
</dbReference>
<dbReference type="InterPro" id="IPR016161">
    <property type="entry name" value="Ald_DH/histidinol_DH"/>
</dbReference>
<dbReference type="EMBL" id="CAVNYO010000074">
    <property type="protein sequence ID" value="CAK5264912.1"/>
    <property type="molecule type" value="Genomic_DNA"/>
</dbReference>
<dbReference type="CDD" id="cd07085">
    <property type="entry name" value="ALDH_F6_MMSDH"/>
    <property type="match status" value="1"/>
</dbReference>
<dbReference type="InterPro" id="IPR015590">
    <property type="entry name" value="Aldehyde_DH_dom"/>
</dbReference>
<dbReference type="PANTHER" id="PTHR43866:SF3">
    <property type="entry name" value="METHYLMALONATE-SEMIALDEHYDE DEHYDROGENASE [ACYLATING], MITOCHONDRIAL"/>
    <property type="match status" value="1"/>
</dbReference>